<organism evidence="2 3">
    <name type="scientific">Chitinilyticum piscinae</name>
    <dbReference type="NCBI Taxonomy" id="2866724"/>
    <lineage>
        <taxon>Bacteria</taxon>
        <taxon>Pseudomonadati</taxon>
        <taxon>Pseudomonadota</taxon>
        <taxon>Betaproteobacteria</taxon>
        <taxon>Neisseriales</taxon>
        <taxon>Chitinibacteraceae</taxon>
        <taxon>Chitinilyticum</taxon>
    </lineage>
</organism>
<sequence>MRIALNTSEILDMLNEHGPHYHSPYTTQLENDERKSEKLAVSLARRIVQEIDDELEARKKSEEDERDLEDEFEKVISNNKNEKAIEKEINRIIFKMVRRKLDRIKNSQENEKNIQDDTLEYIRGSLCFLIENISEVAPFQKLVSHSFFNFKESGQVEKHIFTKRAQLLARRIYAKHTVVLENGDIVAYPSIEKVKDELLQFDLKSRLFVNNVSLWSKEKQAIKEAEDAANWVTPIYIRMYKRREAILNLENTPESTE</sequence>
<proteinExistence type="predicted"/>
<accession>A0A8J7K0Z7</accession>
<dbReference type="AlphaFoldDB" id="A0A8J7K0Z7"/>
<gene>
    <name evidence="2" type="ORF">INR99_00745</name>
</gene>
<keyword evidence="1" id="KW-0175">Coiled coil</keyword>
<protein>
    <submittedName>
        <fullName evidence="2">Uncharacterized protein</fullName>
    </submittedName>
</protein>
<dbReference type="RefSeq" id="WP_194114378.1">
    <property type="nucleotide sequence ID" value="NZ_JADFUA010000001.1"/>
</dbReference>
<feature type="coiled-coil region" evidence="1">
    <location>
        <begin position="51"/>
        <end position="78"/>
    </location>
</feature>
<evidence type="ECO:0000313" key="2">
    <source>
        <dbReference type="EMBL" id="MBE9607867.1"/>
    </source>
</evidence>
<evidence type="ECO:0000313" key="3">
    <source>
        <dbReference type="Proteomes" id="UP000604481"/>
    </source>
</evidence>
<name>A0A8J7K0Z7_9NEIS</name>
<dbReference type="Proteomes" id="UP000604481">
    <property type="component" value="Unassembled WGS sequence"/>
</dbReference>
<reference evidence="2 3" key="1">
    <citation type="submission" date="2020-10" db="EMBL/GenBank/DDBJ databases">
        <title>The genome sequence of Chitinilyticum litopenaei 4Y14.</title>
        <authorList>
            <person name="Liu Y."/>
        </authorList>
    </citation>
    <scope>NUCLEOTIDE SEQUENCE [LARGE SCALE GENOMIC DNA]</scope>
    <source>
        <strain evidence="2 3">4Y14</strain>
    </source>
</reference>
<evidence type="ECO:0000256" key="1">
    <source>
        <dbReference type="SAM" id="Coils"/>
    </source>
</evidence>
<dbReference type="EMBL" id="JADFUA010000001">
    <property type="protein sequence ID" value="MBE9607867.1"/>
    <property type="molecule type" value="Genomic_DNA"/>
</dbReference>
<keyword evidence="3" id="KW-1185">Reference proteome</keyword>
<comment type="caution">
    <text evidence="2">The sequence shown here is derived from an EMBL/GenBank/DDBJ whole genome shotgun (WGS) entry which is preliminary data.</text>
</comment>